<dbReference type="Proteomes" id="UP000294614">
    <property type="component" value="Unassembled WGS sequence"/>
</dbReference>
<organism evidence="2 3">
    <name type="scientific">Seleniivibrio woodruffii</name>
    <dbReference type="NCBI Taxonomy" id="1078050"/>
    <lineage>
        <taxon>Bacteria</taxon>
        <taxon>Pseudomonadati</taxon>
        <taxon>Deferribacterota</taxon>
        <taxon>Deferribacteres</taxon>
        <taxon>Deferribacterales</taxon>
        <taxon>Geovibrionaceae</taxon>
        <taxon>Seleniivibrio</taxon>
    </lineage>
</organism>
<accession>A0A4R1K8N4</accession>
<proteinExistence type="predicted"/>
<protein>
    <submittedName>
        <fullName evidence="2">tRNA threonylcarbamoyl adenosine modification protein YeaZ</fullName>
    </submittedName>
</protein>
<comment type="caution">
    <text evidence="2">The sequence shown here is derived from an EMBL/GenBank/DDBJ whole genome shotgun (WGS) entry which is preliminary data.</text>
</comment>
<dbReference type="RefSeq" id="WP_132873588.1">
    <property type="nucleotide sequence ID" value="NZ_JAJUHT010000001.1"/>
</dbReference>
<dbReference type="InterPro" id="IPR043129">
    <property type="entry name" value="ATPase_NBD"/>
</dbReference>
<sequence>MKYMLADTSGKGLAVTICDEHRKPFSSIFLTLENSLSEKMLWALDGLLSGSGLCPSDIDRFFIVKGPGSFTGIRVGVATLLGFCMAHGKVLQGISSLDAAAIVSGREKVTTAVRLRGRLYGYRHYDFGNNDFSGYLTDKFDNIDDFLLVNSVGGQQLNLSEAILSDRFESFLGDYAPMYMRPSEAEINFDKKCGA</sequence>
<dbReference type="NCBIfam" id="TIGR03725">
    <property type="entry name" value="T6A_YeaZ"/>
    <property type="match status" value="1"/>
</dbReference>
<evidence type="ECO:0000313" key="2">
    <source>
        <dbReference type="EMBL" id="TCK60718.1"/>
    </source>
</evidence>
<dbReference type="AlphaFoldDB" id="A0A4R1K8N4"/>
<dbReference type="InterPro" id="IPR000905">
    <property type="entry name" value="Gcp-like_dom"/>
</dbReference>
<dbReference type="EMBL" id="SMGG01000004">
    <property type="protein sequence ID" value="TCK60718.1"/>
    <property type="molecule type" value="Genomic_DNA"/>
</dbReference>
<evidence type="ECO:0000259" key="1">
    <source>
        <dbReference type="Pfam" id="PF00814"/>
    </source>
</evidence>
<dbReference type="Pfam" id="PF00814">
    <property type="entry name" value="TsaD"/>
    <property type="match status" value="1"/>
</dbReference>
<dbReference type="InterPro" id="IPR022496">
    <property type="entry name" value="T6A_TsaB"/>
</dbReference>
<dbReference type="GO" id="GO:0002949">
    <property type="term" value="P:tRNA threonylcarbamoyladenosine modification"/>
    <property type="evidence" value="ECO:0007669"/>
    <property type="project" value="InterPro"/>
</dbReference>
<dbReference type="Gene3D" id="3.30.420.40">
    <property type="match status" value="1"/>
</dbReference>
<dbReference type="SUPFAM" id="SSF53067">
    <property type="entry name" value="Actin-like ATPase domain"/>
    <property type="match status" value="1"/>
</dbReference>
<evidence type="ECO:0000313" key="3">
    <source>
        <dbReference type="Proteomes" id="UP000294614"/>
    </source>
</evidence>
<reference evidence="2 3" key="1">
    <citation type="submission" date="2019-03" db="EMBL/GenBank/DDBJ databases">
        <title>Genomic Encyclopedia of Type Strains, Phase IV (KMG-IV): sequencing the most valuable type-strain genomes for metagenomic binning, comparative biology and taxonomic classification.</title>
        <authorList>
            <person name="Goeker M."/>
        </authorList>
    </citation>
    <scope>NUCLEOTIDE SEQUENCE [LARGE SCALE GENOMIC DNA]</scope>
    <source>
        <strain evidence="2 3">DSM 24984</strain>
    </source>
</reference>
<dbReference type="OrthoDB" id="9784166at2"/>
<keyword evidence="3" id="KW-1185">Reference proteome</keyword>
<feature type="domain" description="Gcp-like" evidence="1">
    <location>
        <begin position="37"/>
        <end position="158"/>
    </location>
</feature>
<name>A0A4R1K8N4_9BACT</name>
<gene>
    <name evidence="2" type="ORF">C8D98_1597</name>
</gene>